<organism evidence="2 3">
    <name type="scientific">Glaciecola siphonariae</name>
    <dbReference type="NCBI Taxonomy" id="521012"/>
    <lineage>
        <taxon>Bacteria</taxon>
        <taxon>Pseudomonadati</taxon>
        <taxon>Pseudomonadota</taxon>
        <taxon>Gammaproteobacteria</taxon>
        <taxon>Alteromonadales</taxon>
        <taxon>Alteromonadaceae</taxon>
        <taxon>Glaciecola</taxon>
    </lineage>
</organism>
<evidence type="ECO:0000313" key="2">
    <source>
        <dbReference type="EMBL" id="MFC4701789.1"/>
    </source>
</evidence>
<reference evidence="3" key="1">
    <citation type="journal article" date="2019" name="Int. J. Syst. Evol. Microbiol.">
        <title>The Global Catalogue of Microorganisms (GCM) 10K type strain sequencing project: providing services to taxonomists for standard genome sequencing and annotation.</title>
        <authorList>
            <consortium name="The Broad Institute Genomics Platform"/>
            <consortium name="The Broad Institute Genome Sequencing Center for Infectious Disease"/>
            <person name="Wu L."/>
            <person name="Ma J."/>
        </authorList>
    </citation>
    <scope>NUCLEOTIDE SEQUENCE [LARGE SCALE GENOMIC DNA]</scope>
    <source>
        <strain evidence="3">KACC 12507</strain>
    </source>
</reference>
<proteinExistence type="predicted"/>
<keyword evidence="3" id="KW-1185">Reference proteome</keyword>
<keyword evidence="1" id="KW-0732">Signal</keyword>
<feature type="chain" id="PRO_5045849485" description="HEAT repeat domain-containing protein" evidence="1">
    <location>
        <begin position="20"/>
        <end position="276"/>
    </location>
</feature>
<gene>
    <name evidence="2" type="ORF">ACFO4O_16680</name>
</gene>
<sequence length="276" mass="30096">MKYVITALLAIGLSFSALAELNPRDQKLADLLLSGDMQRVKSAAKGIKDNEINNPELLDIAAEILLRKYENAYSSEVDTLAWLARAIGASENGRYYSALSEVVEGSGQKKLVRHAKSALGDIDEAAGEQYALGMYKLPDGLYAKEDDSVRDARILALLTEGDLASLKKGARAIVDRKVQSQALLDTAAEILITHYADAADNKIDTLSWVATALGQAKSGRYLAVLTEVEENGSHRKLRKYADRALENYDDTYGASNAQAQQYEKGMLGKALPSYDF</sequence>
<name>A0ABV9M161_9ALTE</name>
<comment type="caution">
    <text evidence="2">The sequence shown here is derived from an EMBL/GenBank/DDBJ whole genome shotgun (WGS) entry which is preliminary data.</text>
</comment>
<protein>
    <recommendedName>
        <fullName evidence="4">HEAT repeat domain-containing protein</fullName>
    </recommendedName>
</protein>
<evidence type="ECO:0008006" key="4">
    <source>
        <dbReference type="Google" id="ProtNLM"/>
    </source>
</evidence>
<dbReference type="EMBL" id="JBHSGU010000026">
    <property type="protein sequence ID" value="MFC4701789.1"/>
    <property type="molecule type" value="Genomic_DNA"/>
</dbReference>
<dbReference type="Proteomes" id="UP001595897">
    <property type="component" value="Unassembled WGS sequence"/>
</dbReference>
<accession>A0ABV9M161</accession>
<evidence type="ECO:0000256" key="1">
    <source>
        <dbReference type="SAM" id="SignalP"/>
    </source>
</evidence>
<dbReference type="RefSeq" id="WP_382410593.1">
    <property type="nucleotide sequence ID" value="NZ_JBHSGU010000026.1"/>
</dbReference>
<evidence type="ECO:0000313" key="3">
    <source>
        <dbReference type="Proteomes" id="UP001595897"/>
    </source>
</evidence>
<feature type="signal peptide" evidence="1">
    <location>
        <begin position="1"/>
        <end position="19"/>
    </location>
</feature>